<evidence type="ECO:0000313" key="3">
    <source>
        <dbReference type="Proteomes" id="UP000749293"/>
    </source>
</evidence>
<dbReference type="PANTHER" id="PTHR28043">
    <property type="entry name" value="INCREASED RECOMBINATION CENTERS PROTEIN 6"/>
    <property type="match status" value="1"/>
</dbReference>
<accession>A0A9P4YRX5</accession>
<feature type="compositionally biased region" description="Acidic residues" evidence="1">
    <location>
        <begin position="105"/>
        <end position="119"/>
    </location>
</feature>
<dbReference type="Proteomes" id="UP000749293">
    <property type="component" value="Unassembled WGS sequence"/>
</dbReference>
<dbReference type="AlphaFoldDB" id="A0A9P4YRX5"/>
<dbReference type="EMBL" id="JAANYQ010000015">
    <property type="protein sequence ID" value="KAF4120669.1"/>
    <property type="molecule type" value="Genomic_DNA"/>
</dbReference>
<reference evidence="2" key="1">
    <citation type="submission" date="2020-03" db="EMBL/GenBank/DDBJ databases">
        <title>Site-based positive gene gene selection in Geosmithia morbida across the United States reveals a broad range of putative effectors and factors for local host and environmental adapation.</title>
        <authorList>
            <person name="Onufrak A."/>
            <person name="Murdoch R.W."/>
            <person name="Gazis R."/>
            <person name="Huff M."/>
            <person name="Staton M."/>
            <person name="Klingeman W."/>
            <person name="Hadziabdic D."/>
        </authorList>
    </citation>
    <scope>NUCLEOTIDE SEQUENCE</scope>
    <source>
        <strain evidence="2">1262</strain>
    </source>
</reference>
<sequence>MADIPNPRRILAVGLDTTTDYLTRVLRDLTGSVPEQTSTTLAGTTHDLPLSTAYYTTTVPIWIDLISSPKEWAESFLSSEAKEVLSVLGGLVVVFPLPAASGPDGQEDQEGEEEGDDDGQQQQQERKKQERPSHAQIKDLITHLGKIIRDGLGGWSWDGVSLAVGVGGSSDLAEQWDDLCGEAGLEFVHVTGDSRAGGCNEFGEKTGIPRVREALEANDWVQIDDLDAALSDEFGEFDHNDKDKDDEDEDVDAELDPSKLEFGFDRSDFDGLREAIWTSGVAQKEDDDVQGEEEKTGGPTDGASTGRAEPTDKLDDDDIIKVESMMRRLQAVREAGEGMSEAQRRRMAARAVGQVMKEL</sequence>
<feature type="region of interest" description="Disordered" evidence="1">
    <location>
        <begin position="99"/>
        <end position="134"/>
    </location>
</feature>
<gene>
    <name evidence="2" type="ORF">GMORB2_2672</name>
</gene>
<feature type="region of interest" description="Disordered" evidence="1">
    <location>
        <begin position="278"/>
        <end position="317"/>
    </location>
</feature>
<feature type="compositionally biased region" description="Acidic residues" evidence="1">
    <location>
        <begin position="244"/>
        <end position="254"/>
    </location>
</feature>
<protein>
    <submittedName>
        <fullName evidence="2">Alpha and gamma adaptin binding protein p34</fullName>
    </submittedName>
</protein>
<keyword evidence="3" id="KW-1185">Reference proteome</keyword>
<dbReference type="GeneID" id="55968902"/>
<dbReference type="RefSeq" id="XP_035319321.1">
    <property type="nucleotide sequence ID" value="XM_035464651.1"/>
</dbReference>
<dbReference type="Pfam" id="PF10199">
    <property type="entry name" value="Adaptin_binding"/>
    <property type="match status" value="1"/>
</dbReference>
<organism evidence="2 3">
    <name type="scientific">Geosmithia morbida</name>
    <dbReference type="NCBI Taxonomy" id="1094350"/>
    <lineage>
        <taxon>Eukaryota</taxon>
        <taxon>Fungi</taxon>
        <taxon>Dikarya</taxon>
        <taxon>Ascomycota</taxon>
        <taxon>Pezizomycotina</taxon>
        <taxon>Sordariomycetes</taxon>
        <taxon>Hypocreomycetidae</taxon>
        <taxon>Hypocreales</taxon>
        <taxon>Bionectriaceae</taxon>
        <taxon>Geosmithia</taxon>
    </lineage>
</organism>
<comment type="caution">
    <text evidence="2">The sequence shown here is derived from an EMBL/GenBank/DDBJ whole genome shotgun (WGS) entry which is preliminary data.</text>
</comment>
<dbReference type="PANTHER" id="PTHR28043:SF1">
    <property type="entry name" value="INCREASED RECOMBINATION CENTERS PROTEIN 6"/>
    <property type="match status" value="1"/>
</dbReference>
<dbReference type="OrthoDB" id="10261384at2759"/>
<dbReference type="GO" id="GO:0030674">
    <property type="term" value="F:protein-macromolecule adaptor activity"/>
    <property type="evidence" value="ECO:0007669"/>
    <property type="project" value="TreeGrafter"/>
</dbReference>
<feature type="region of interest" description="Disordered" evidence="1">
    <location>
        <begin position="235"/>
        <end position="254"/>
    </location>
</feature>
<dbReference type="Gene3D" id="3.40.50.11960">
    <property type="match status" value="1"/>
</dbReference>
<evidence type="ECO:0000256" key="1">
    <source>
        <dbReference type="SAM" id="MobiDB-lite"/>
    </source>
</evidence>
<name>A0A9P4YRX5_9HYPO</name>
<dbReference type="InterPro" id="IPR034627">
    <property type="entry name" value="Irc6"/>
</dbReference>
<dbReference type="GO" id="GO:0016192">
    <property type="term" value="P:vesicle-mediated transport"/>
    <property type="evidence" value="ECO:0007669"/>
    <property type="project" value="InterPro"/>
</dbReference>
<proteinExistence type="predicted"/>
<evidence type="ECO:0000313" key="2">
    <source>
        <dbReference type="EMBL" id="KAF4120669.1"/>
    </source>
</evidence>
<feature type="compositionally biased region" description="Basic and acidic residues" evidence="1">
    <location>
        <begin position="124"/>
        <end position="134"/>
    </location>
</feature>